<name>G0N2D0_CAEBE</name>
<dbReference type="PANTHER" id="PTHR21503">
    <property type="entry name" value="F-BOX-CONTAINING HYPOTHETICAL PROTEIN C.ELEGANS"/>
    <property type="match status" value="1"/>
</dbReference>
<dbReference type="HOGENOM" id="CLU_028840_6_2_1"/>
<evidence type="ECO:0000313" key="2">
    <source>
        <dbReference type="Proteomes" id="UP000008068"/>
    </source>
</evidence>
<evidence type="ECO:0000313" key="1">
    <source>
        <dbReference type="EMBL" id="EGT50800.1"/>
    </source>
</evidence>
<dbReference type="Proteomes" id="UP000008068">
    <property type="component" value="Unassembled WGS sequence"/>
</dbReference>
<accession>G0N2D0</accession>
<gene>
    <name evidence="1" type="ORF">CAEBREN_11506</name>
</gene>
<dbReference type="AlphaFoldDB" id="G0N2D0"/>
<sequence>MHFLPVFMDIMFPLESFVITRTLKTEDLEWALQNVKVTRKIVILTYTSSFPRPELTMLKSCKYIELQQSWLKICAVNDFMEEWKTGNFPSLRYMLIRSAGFHWYWYDHILGFKRNEMKQLGVRRRLVIDENLSIECTGGVDIQSDNGTKATMQMDRVFSDWFELFVWKE</sequence>
<dbReference type="EMBL" id="GL379830">
    <property type="protein sequence ID" value="EGT50800.1"/>
    <property type="molecule type" value="Genomic_DNA"/>
</dbReference>
<reference evidence="2" key="1">
    <citation type="submission" date="2011-07" db="EMBL/GenBank/DDBJ databases">
        <authorList>
            <consortium name="Caenorhabditis brenneri Sequencing and Analysis Consortium"/>
            <person name="Wilson R.K."/>
        </authorList>
    </citation>
    <scope>NUCLEOTIDE SEQUENCE [LARGE SCALE GENOMIC DNA]</scope>
    <source>
        <strain evidence="2">PB2801</strain>
    </source>
</reference>
<protein>
    <recommendedName>
        <fullName evidence="3">F-box associated domain-containing protein</fullName>
    </recommendedName>
</protein>
<dbReference type="InParanoid" id="G0N2D0"/>
<evidence type="ECO:0008006" key="3">
    <source>
        <dbReference type="Google" id="ProtNLM"/>
    </source>
</evidence>
<proteinExistence type="predicted"/>
<keyword evidence="2" id="KW-1185">Reference proteome</keyword>
<dbReference type="OrthoDB" id="5784350at2759"/>
<organism evidence="2">
    <name type="scientific">Caenorhabditis brenneri</name>
    <name type="common">Nematode worm</name>
    <dbReference type="NCBI Taxonomy" id="135651"/>
    <lineage>
        <taxon>Eukaryota</taxon>
        <taxon>Metazoa</taxon>
        <taxon>Ecdysozoa</taxon>
        <taxon>Nematoda</taxon>
        <taxon>Chromadorea</taxon>
        <taxon>Rhabditida</taxon>
        <taxon>Rhabditina</taxon>
        <taxon>Rhabditomorpha</taxon>
        <taxon>Rhabditoidea</taxon>
        <taxon>Rhabditidae</taxon>
        <taxon>Peloderinae</taxon>
        <taxon>Caenorhabditis</taxon>
    </lineage>
</organism>